<organism evidence="2 3">
    <name type="scientific">Mauremys mutica</name>
    <name type="common">yellowpond turtle</name>
    <dbReference type="NCBI Taxonomy" id="74926"/>
    <lineage>
        <taxon>Eukaryota</taxon>
        <taxon>Metazoa</taxon>
        <taxon>Chordata</taxon>
        <taxon>Craniata</taxon>
        <taxon>Vertebrata</taxon>
        <taxon>Euteleostomi</taxon>
        <taxon>Archelosauria</taxon>
        <taxon>Testudinata</taxon>
        <taxon>Testudines</taxon>
        <taxon>Cryptodira</taxon>
        <taxon>Durocryptodira</taxon>
        <taxon>Testudinoidea</taxon>
        <taxon>Geoemydidae</taxon>
        <taxon>Geoemydinae</taxon>
        <taxon>Mauremys</taxon>
    </lineage>
</organism>
<accession>A0A9D3X802</accession>
<dbReference type="EMBL" id="JAHDVG010000478">
    <property type="protein sequence ID" value="KAH1175192.1"/>
    <property type="molecule type" value="Genomic_DNA"/>
</dbReference>
<evidence type="ECO:0000256" key="1">
    <source>
        <dbReference type="SAM" id="MobiDB-lite"/>
    </source>
</evidence>
<dbReference type="Proteomes" id="UP000827986">
    <property type="component" value="Unassembled WGS sequence"/>
</dbReference>
<dbReference type="AlphaFoldDB" id="A0A9D3X802"/>
<reference evidence="2" key="1">
    <citation type="submission" date="2021-09" db="EMBL/GenBank/DDBJ databases">
        <title>The genome of Mauremys mutica provides insights into the evolution of semi-aquatic lifestyle.</title>
        <authorList>
            <person name="Gong S."/>
            <person name="Gao Y."/>
        </authorList>
    </citation>
    <scope>NUCLEOTIDE SEQUENCE</scope>
    <source>
        <strain evidence="2">MM-2020</strain>
        <tissue evidence="2">Muscle</tissue>
    </source>
</reference>
<comment type="caution">
    <text evidence="2">The sequence shown here is derived from an EMBL/GenBank/DDBJ whole genome shotgun (WGS) entry which is preliminary data.</text>
</comment>
<evidence type="ECO:0000313" key="3">
    <source>
        <dbReference type="Proteomes" id="UP000827986"/>
    </source>
</evidence>
<gene>
    <name evidence="2" type="ORF">KIL84_021606</name>
</gene>
<protein>
    <submittedName>
        <fullName evidence="2">Uncharacterized protein</fullName>
    </submittedName>
</protein>
<proteinExistence type="predicted"/>
<keyword evidence="3" id="KW-1185">Reference proteome</keyword>
<name>A0A9D3X802_9SAUR</name>
<sequence>MQDGLRGLCLWPREGSPDTARRRGTGAPSRARWFLKSGVGITGDDGAGSTRLSAKETFALDTSSRANRKGWKEIQEHKQHLMTHIPGLIKPQSGKGSRNGRAPCPPSLRPA</sequence>
<evidence type="ECO:0000313" key="2">
    <source>
        <dbReference type="EMBL" id="KAH1175192.1"/>
    </source>
</evidence>
<feature type="region of interest" description="Disordered" evidence="1">
    <location>
        <begin position="87"/>
        <end position="111"/>
    </location>
</feature>